<name>A0ABS9Z4S7_9HYPH</name>
<dbReference type="SUPFAM" id="SSF52266">
    <property type="entry name" value="SGNH hydrolase"/>
    <property type="match status" value="1"/>
</dbReference>
<feature type="compositionally biased region" description="Basic residues" evidence="1">
    <location>
        <begin position="66"/>
        <end position="75"/>
    </location>
</feature>
<feature type="compositionally biased region" description="Pro residues" evidence="1">
    <location>
        <begin position="325"/>
        <end position="355"/>
    </location>
</feature>
<reference evidence="2" key="1">
    <citation type="journal article" date="2022" name="ISME J.">
        <title>Identification of active gaseous-alkane degraders at natural gas seeps.</title>
        <authorList>
            <person name="Farhan Ul Haque M."/>
            <person name="Hernandez M."/>
            <person name="Crombie A.T."/>
            <person name="Murrell J.C."/>
        </authorList>
    </citation>
    <scope>NUCLEOTIDE SEQUENCE</scope>
    <source>
        <strain evidence="2">PC2</strain>
    </source>
</reference>
<dbReference type="Pfam" id="PF04311">
    <property type="entry name" value="DUF459"/>
    <property type="match status" value="1"/>
</dbReference>
<feature type="compositionally biased region" description="Low complexity" evidence="1">
    <location>
        <begin position="366"/>
        <end position="389"/>
    </location>
</feature>
<dbReference type="EMBL" id="JAIVFP010000001">
    <property type="protein sequence ID" value="MCI4682476.1"/>
    <property type="molecule type" value="Genomic_DNA"/>
</dbReference>
<comment type="caution">
    <text evidence="2">The sequence shown here is derived from an EMBL/GenBank/DDBJ whole genome shotgun (WGS) entry which is preliminary data.</text>
</comment>
<dbReference type="Proteomes" id="UP001139104">
    <property type="component" value="Unassembled WGS sequence"/>
</dbReference>
<organism evidence="2 3">
    <name type="scientific">Candidatus Rhodoblastus alkanivorans</name>
    <dbReference type="NCBI Taxonomy" id="2954117"/>
    <lineage>
        <taxon>Bacteria</taxon>
        <taxon>Pseudomonadati</taxon>
        <taxon>Pseudomonadota</taxon>
        <taxon>Alphaproteobacteria</taxon>
        <taxon>Hyphomicrobiales</taxon>
        <taxon>Rhodoblastaceae</taxon>
        <taxon>Rhodoblastus</taxon>
    </lineage>
</organism>
<dbReference type="InterPro" id="IPR036514">
    <property type="entry name" value="SGNH_hydro_sf"/>
</dbReference>
<feature type="region of interest" description="Disordered" evidence="1">
    <location>
        <begin position="57"/>
        <end position="109"/>
    </location>
</feature>
<evidence type="ECO:0000313" key="2">
    <source>
        <dbReference type="EMBL" id="MCI4682476.1"/>
    </source>
</evidence>
<feature type="compositionally biased region" description="Low complexity" evidence="1">
    <location>
        <begin position="76"/>
        <end position="85"/>
    </location>
</feature>
<feature type="region of interest" description="Disordered" evidence="1">
    <location>
        <begin position="324"/>
        <end position="403"/>
    </location>
</feature>
<evidence type="ECO:0000256" key="1">
    <source>
        <dbReference type="SAM" id="MobiDB-lite"/>
    </source>
</evidence>
<evidence type="ECO:0000313" key="3">
    <source>
        <dbReference type="Proteomes" id="UP001139104"/>
    </source>
</evidence>
<sequence length="403" mass="43311">MPIARRLPSPGPARNARPRQILFGLFVALVLLAGWAPAAAAQNSIVDFFGSIFTPRGENPPVERRLRQRPRRHNLTRPAASSSTESESRRARSGATAKREALGEMQGPQQPPSFFIAVIGDSQANMLAQGLAQAFASDPRVEIINKAKVDSGLVRDDFYDWRAAARALVDGPQHIDVAVIEIGINDNQKLRQGAKGGLEPLGKPFNDVYAKRVEELARIFRDKNIPLVWVGLPIMRSQTLSNAALVFNDIDRQYAEAQGAHFVDLWEAFSDENSAYRAWGPDVNGAIVRLRSADGVHFNKTGARKAAHFVEPEIRKVLEAKLKPPETPANPAPTPAQPATPAPPQASAPAAPAPKPIAGKVESLTDAALSPGGALAPAGPARAAPDSSPVQPGRADDFRWPAK</sequence>
<gene>
    <name evidence="2" type="ORF">K2U94_06835</name>
</gene>
<accession>A0ABS9Z4S7</accession>
<dbReference type="RefSeq" id="WP_243066485.1">
    <property type="nucleotide sequence ID" value="NZ_JAIVFK010000069.1"/>
</dbReference>
<dbReference type="InterPro" id="IPR007407">
    <property type="entry name" value="DUF459"/>
</dbReference>
<feature type="compositionally biased region" description="Basic and acidic residues" evidence="1">
    <location>
        <begin position="394"/>
        <end position="403"/>
    </location>
</feature>
<proteinExistence type="predicted"/>
<keyword evidence="3" id="KW-1185">Reference proteome</keyword>
<protein>
    <submittedName>
        <fullName evidence="2">DUF459 domain-containing protein</fullName>
    </submittedName>
</protein>
<dbReference type="Gene3D" id="3.40.50.1110">
    <property type="entry name" value="SGNH hydrolase"/>
    <property type="match status" value="1"/>
</dbReference>
<dbReference type="CDD" id="cd01829">
    <property type="entry name" value="SGNH_hydrolase_peri2"/>
    <property type="match status" value="1"/>
</dbReference>